<sequence length="72" mass="7608">MSVESHTPDVGGAQNKTMELVSQARQRTLEELSSLTCNDSASYAAAIAGNTPHVTLPNGITIVMRKCGAWSC</sequence>
<dbReference type="AlphaFoldDB" id="A0A6J4RVH2"/>
<organism evidence="1">
    <name type="scientific">uncultured Rubrobacteraceae bacterium</name>
    <dbReference type="NCBI Taxonomy" id="349277"/>
    <lineage>
        <taxon>Bacteria</taxon>
        <taxon>Bacillati</taxon>
        <taxon>Actinomycetota</taxon>
        <taxon>Rubrobacteria</taxon>
        <taxon>Rubrobacterales</taxon>
        <taxon>Rubrobacteraceae</taxon>
        <taxon>environmental samples</taxon>
    </lineage>
</organism>
<reference evidence="1" key="1">
    <citation type="submission" date="2020-02" db="EMBL/GenBank/DDBJ databases">
        <authorList>
            <person name="Meier V. D."/>
        </authorList>
    </citation>
    <scope>NUCLEOTIDE SEQUENCE</scope>
    <source>
        <strain evidence="1">AVDCRST_MAG02</strain>
    </source>
</reference>
<proteinExistence type="predicted"/>
<evidence type="ECO:0000313" key="1">
    <source>
        <dbReference type="EMBL" id="CAA9482714.1"/>
    </source>
</evidence>
<protein>
    <submittedName>
        <fullName evidence="1">Uncharacterized protein</fullName>
    </submittedName>
</protein>
<gene>
    <name evidence="1" type="ORF">AVDCRST_MAG02-4781</name>
</gene>
<dbReference type="EMBL" id="CADCVH010000130">
    <property type="protein sequence ID" value="CAA9482714.1"/>
    <property type="molecule type" value="Genomic_DNA"/>
</dbReference>
<accession>A0A6J4RVH2</accession>
<name>A0A6J4RVH2_9ACTN</name>